<proteinExistence type="predicted"/>
<comment type="caution">
    <text evidence="2">The sequence shown here is derived from an EMBL/GenBank/DDBJ whole genome shotgun (WGS) entry which is preliminary data.</text>
</comment>
<evidence type="ECO:0000313" key="2">
    <source>
        <dbReference type="EMBL" id="GFY77494.1"/>
    </source>
</evidence>
<dbReference type="OrthoDB" id="10456913at2759"/>
<dbReference type="AlphaFoldDB" id="A0A8X7CLK5"/>
<dbReference type="EMBL" id="BMAV01022480">
    <property type="protein sequence ID" value="GFY77494.1"/>
    <property type="molecule type" value="Genomic_DNA"/>
</dbReference>
<feature type="compositionally biased region" description="Polar residues" evidence="1">
    <location>
        <begin position="40"/>
        <end position="53"/>
    </location>
</feature>
<accession>A0A8X7CLK5</accession>
<reference evidence="2" key="1">
    <citation type="submission" date="2020-08" db="EMBL/GenBank/DDBJ databases">
        <title>Multicomponent nature underlies the extraordinary mechanical properties of spider dragline silk.</title>
        <authorList>
            <person name="Kono N."/>
            <person name="Nakamura H."/>
            <person name="Mori M."/>
            <person name="Yoshida Y."/>
            <person name="Ohtoshi R."/>
            <person name="Malay A.D."/>
            <person name="Moran D.A.P."/>
            <person name="Tomita M."/>
            <person name="Numata K."/>
            <person name="Arakawa K."/>
        </authorList>
    </citation>
    <scope>NUCLEOTIDE SEQUENCE</scope>
</reference>
<evidence type="ECO:0000256" key="1">
    <source>
        <dbReference type="SAM" id="MobiDB-lite"/>
    </source>
</evidence>
<protein>
    <submittedName>
        <fullName evidence="2">Uncharacterized protein</fullName>
    </submittedName>
</protein>
<name>A0A8X7CLK5_9ARAC</name>
<sequence length="90" mass="10277">MATPFDDMDLSPVPSRPNTPNTEETPCQRPERTMGMIKLFTTTRDGSPSTPKSTTKRKDDEFQLPLSRKTARHVLLETPQYMDLNLEKPI</sequence>
<gene>
    <name evidence="2" type="ORF">TNIN_123001</name>
</gene>
<feature type="region of interest" description="Disordered" evidence="1">
    <location>
        <begin position="1"/>
        <end position="63"/>
    </location>
</feature>
<keyword evidence="3" id="KW-1185">Reference proteome</keyword>
<feature type="compositionally biased region" description="Polar residues" evidence="1">
    <location>
        <begin position="16"/>
        <end position="25"/>
    </location>
</feature>
<dbReference type="Proteomes" id="UP000886998">
    <property type="component" value="Unassembled WGS sequence"/>
</dbReference>
<evidence type="ECO:0000313" key="3">
    <source>
        <dbReference type="Proteomes" id="UP000886998"/>
    </source>
</evidence>
<organism evidence="2 3">
    <name type="scientific">Trichonephila inaurata madagascariensis</name>
    <dbReference type="NCBI Taxonomy" id="2747483"/>
    <lineage>
        <taxon>Eukaryota</taxon>
        <taxon>Metazoa</taxon>
        <taxon>Ecdysozoa</taxon>
        <taxon>Arthropoda</taxon>
        <taxon>Chelicerata</taxon>
        <taxon>Arachnida</taxon>
        <taxon>Araneae</taxon>
        <taxon>Araneomorphae</taxon>
        <taxon>Entelegynae</taxon>
        <taxon>Araneoidea</taxon>
        <taxon>Nephilidae</taxon>
        <taxon>Trichonephila</taxon>
        <taxon>Trichonephila inaurata</taxon>
    </lineage>
</organism>